<dbReference type="Gene3D" id="1.10.510.10">
    <property type="entry name" value="Transferase(Phosphotransferase) domain 1"/>
    <property type="match status" value="1"/>
</dbReference>
<evidence type="ECO:0000313" key="3">
    <source>
        <dbReference type="EMBL" id="WGV28600.1"/>
    </source>
</evidence>
<gene>
    <name evidence="3" type="ORF">QI031_14550</name>
</gene>
<keyword evidence="3" id="KW-0808">Transferase</keyword>
<dbReference type="RefSeq" id="WP_281485826.1">
    <property type="nucleotide sequence ID" value="NZ_CP124543.1"/>
</dbReference>
<dbReference type="PANTHER" id="PTHR24347">
    <property type="entry name" value="SERINE/THREONINE-PROTEIN KINASE"/>
    <property type="match status" value="1"/>
</dbReference>
<feature type="transmembrane region" description="Helical" evidence="1">
    <location>
        <begin position="295"/>
        <end position="316"/>
    </location>
</feature>
<keyword evidence="3" id="KW-0418">Kinase</keyword>
<dbReference type="InterPro" id="IPR000719">
    <property type="entry name" value="Prot_kinase_dom"/>
</dbReference>
<dbReference type="GO" id="GO:0005524">
    <property type="term" value="F:ATP binding"/>
    <property type="evidence" value="ECO:0007669"/>
    <property type="project" value="InterPro"/>
</dbReference>
<evidence type="ECO:0000256" key="1">
    <source>
        <dbReference type="SAM" id="Phobius"/>
    </source>
</evidence>
<dbReference type="EC" id="2.7.11.1" evidence="3"/>
<dbReference type="KEGG" id="hbq:QI031_14550"/>
<dbReference type="Gene3D" id="3.30.200.20">
    <property type="entry name" value="Phosphorylase Kinase, domain 1"/>
    <property type="match status" value="1"/>
</dbReference>
<keyword evidence="1" id="KW-1133">Transmembrane helix</keyword>
<dbReference type="InterPro" id="IPR011009">
    <property type="entry name" value="Kinase-like_dom_sf"/>
</dbReference>
<organism evidence="3 4">
    <name type="scientific">Halotia branconii CENA392</name>
    <dbReference type="NCBI Taxonomy" id="1539056"/>
    <lineage>
        <taxon>Bacteria</taxon>
        <taxon>Bacillati</taxon>
        <taxon>Cyanobacteriota</taxon>
        <taxon>Cyanophyceae</taxon>
        <taxon>Nostocales</taxon>
        <taxon>Nodulariaceae</taxon>
        <taxon>Halotia</taxon>
    </lineage>
</organism>
<keyword evidence="1" id="KW-0472">Membrane</keyword>
<dbReference type="EMBL" id="CP124543">
    <property type="protein sequence ID" value="WGV28600.1"/>
    <property type="molecule type" value="Genomic_DNA"/>
</dbReference>
<dbReference type="InterPro" id="IPR008271">
    <property type="entry name" value="Ser/Thr_kinase_AS"/>
</dbReference>
<dbReference type="AlphaFoldDB" id="A0AAJ6NXJ9"/>
<accession>A0AAJ6NXJ9</accession>
<dbReference type="PROSITE" id="PS50011">
    <property type="entry name" value="PROTEIN_KINASE_DOM"/>
    <property type="match status" value="1"/>
</dbReference>
<dbReference type="Proteomes" id="UP001223520">
    <property type="component" value="Chromosome"/>
</dbReference>
<evidence type="ECO:0000259" key="2">
    <source>
        <dbReference type="PROSITE" id="PS50011"/>
    </source>
</evidence>
<protein>
    <submittedName>
        <fullName evidence="3">Serine/threonine-protein kinase</fullName>
        <ecNumber evidence="3">2.7.11.1</ecNumber>
    </submittedName>
</protein>
<dbReference type="SUPFAM" id="SSF56112">
    <property type="entry name" value="Protein kinase-like (PK-like)"/>
    <property type="match status" value="1"/>
</dbReference>
<dbReference type="CDD" id="cd14014">
    <property type="entry name" value="STKc_PknB_like"/>
    <property type="match status" value="1"/>
</dbReference>
<evidence type="ECO:0000313" key="4">
    <source>
        <dbReference type="Proteomes" id="UP001223520"/>
    </source>
</evidence>
<dbReference type="PROSITE" id="PS00108">
    <property type="entry name" value="PROTEIN_KINASE_ST"/>
    <property type="match status" value="1"/>
</dbReference>
<dbReference type="SMART" id="SM00220">
    <property type="entry name" value="S_TKc"/>
    <property type="match status" value="1"/>
</dbReference>
<feature type="domain" description="Protein kinase" evidence="2">
    <location>
        <begin position="14"/>
        <end position="279"/>
    </location>
</feature>
<keyword evidence="1" id="KW-0812">Transmembrane</keyword>
<keyword evidence="4" id="KW-1185">Reference proteome</keyword>
<sequence>MIWAIGQKLHRDRYEIKEELGQERFAITYLAKDRGDKDKDVVIKTLDPNSLNQLSQEERDRLKSGFADEARKLEKCKHPNIVSVTNDTFEEGDLKCMVMEYIPGDNLAKIVQVRRFLPEKEALNYIQQIGKALIAVHQQEFLHRDVKPENIILRAGTYQVVLINFDLARKFVGNPVSSRGNWIDNFTPIELYSNSATPQTSRGRSTDVYSLAATLYFLLTGQQPESAIDLQHNNRDLTEPKKWNDRISDRVNQAILHAMKLKPEERPQTVNEWLKELGLKTSNFSLPAPWTQQPVWAWILEMMGILAIFAALISGIKDGTDLLKGLFPDKPQTPKILPSPTMPPSK</sequence>
<reference evidence="3 4" key="1">
    <citation type="journal article" date="2023" name="Limnol Oceanogr Lett">
        <title>Environmental adaptations by the intertidal Antarctic cyanobacterium Halotia branconii CENA392 as revealed using long-read genome sequencing.</title>
        <authorList>
            <person name="Dextro R.B."/>
            <person name="Delbaje E."/>
            <person name="Freitas P.N.N."/>
            <person name="Geraldes V."/>
            <person name="Pinto E."/>
            <person name="Long P.F."/>
            <person name="Fiore M.F."/>
        </authorList>
    </citation>
    <scope>NUCLEOTIDE SEQUENCE [LARGE SCALE GENOMIC DNA]</scope>
    <source>
        <strain evidence="3 4">CENA392</strain>
    </source>
</reference>
<proteinExistence type="predicted"/>
<name>A0AAJ6NXJ9_9CYAN</name>
<dbReference type="GO" id="GO:0004674">
    <property type="term" value="F:protein serine/threonine kinase activity"/>
    <property type="evidence" value="ECO:0007669"/>
    <property type="project" value="UniProtKB-EC"/>
</dbReference>
<dbReference type="Pfam" id="PF00069">
    <property type="entry name" value="Pkinase"/>
    <property type="match status" value="1"/>
</dbReference>